<feature type="transmembrane region" description="Helical" evidence="1">
    <location>
        <begin position="84"/>
        <end position="106"/>
    </location>
</feature>
<feature type="transmembrane region" description="Helical" evidence="1">
    <location>
        <begin position="112"/>
        <end position="132"/>
    </location>
</feature>
<organism evidence="2 3">
    <name type="scientific">Moraxella canis</name>
    <dbReference type="NCBI Taxonomy" id="90239"/>
    <lineage>
        <taxon>Bacteria</taxon>
        <taxon>Pseudomonadati</taxon>
        <taxon>Pseudomonadota</taxon>
        <taxon>Gammaproteobacteria</taxon>
        <taxon>Moraxellales</taxon>
        <taxon>Moraxellaceae</taxon>
        <taxon>Moraxella</taxon>
    </lineage>
</organism>
<reference evidence="2 3" key="1">
    <citation type="submission" date="2023-12" db="EMBL/GenBank/DDBJ databases">
        <title>Genome sequencing and assembly of bacterial species from a model synthetic community.</title>
        <authorList>
            <person name="Hogle S.L."/>
        </authorList>
    </citation>
    <scope>NUCLEOTIDE SEQUENCE [LARGE SCALE GENOMIC DNA]</scope>
    <source>
        <strain evidence="2 3">HAMBI_2792</strain>
    </source>
</reference>
<proteinExistence type="predicted"/>
<keyword evidence="1" id="KW-1133">Transmembrane helix</keyword>
<keyword evidence="1" id="KW-0472">Membrane</keyword>
<dbReference type="Proteomes" id="UP001324384">
    <property type="component" value="Chromosome"/>
</dbReference>
<keyword evidence="1" id="KW-0812">Transmembrane</keyword>
<evidence type="ECO:0000313" key="2">
    <source>
        <dbReference type="EMBL" id="WQE05015.1"/>
    </source>
</evidence>
<dbReference type="RefSeq" id="WP_162816789.1">
    <property type="nucleotide sequence ID" value="NZ_CP139961.1"/>
</dbReference>
<name>A0ABZ0X119_9GAMM</name>
<accession>A0ABZ0X119</accession>
<protein>
    <submittedName>
        <fullName evidence="2">Uncharacterized protein</fullName>
    </submittedName>
</protein>
<keyword evidence="3" id="KW-1185">Reference proteome</keyword>
<evidence type="ECO:0000313" key="3">
    <source>
        <dbReference type="Proteomes" id="UP001324384"/>
    </source>
</evidence>
<sequence>MGGVVSGFMVIFANPNPTNPCKAAATDKANTLIFLELSTANTHKHPNMAHLLTKIKNKNSNDNDYQLAYYERFGHKLQCLSKIYFTKIGCQLIAKGYIITLIINLPTLLKQVWLNFMARYFFLTIYITLLRFEKFFIIQLSSNP</sequence>
<dbReference type="EMBL" id="CP139961">
    <property type="protein sequence ID" value="WQE05015.1"/>
    <property type="molecule type" value="Genomic_DNA"/>
</dbReference>
<gene>
    <name evidence="2" type="ORF">U0021_09395</name>
</gene>
<evidence type="ECO:0000256" key="1">
    <source>
        <dbReference type="SAM" id="Phobius"/>
    </source>
</evidence>